<evidence type="ECO:0000313" key="2">
    <source>
        <dbReference type="EMBL" id="TGY89234.1"/>
    </source>
</evidence>
<dbReference type="RefSeq" id="WP_135995774.1">
    <property type="nucleotide sequence ID" value="NZ_CP071057.1"/>
</dbReference>
<dbReference type="Proteomes" id="UP000308054">
    <property type="component" value="Unassembled WGS sequence"/>
</dbReference>
<dbReference type="AlphaFoldDB" id="A0A4S2H1A7"/>
<reference evidence="2 3" key="1">
    <citation type="journal article" date="2017" name="Int. J. Syst. Evol. Microbiol.">
        <title>Marinicauda algicola sp. nov., isolated from a marine red alga Rhodosorus marinus.</title>
        <authorList>
            <person name="Jeong S.E."/>
            <person name="Jeon S.H."/>
            <person name="Chun B.H."/>
            <person name="Kim D.W."/>
            <person name="Jeon C.O."/>
        </authorList>
    </citation>
    <scope>NUCLEOTIDE SEQUENCE [LARGE SCALE GENOMIC DNA]</scope>
    <source>
        <strain evidence="2 3">JCM 31718</strain>
    </source>
</reference>
<evidence type="ECO:0000313" key="3">
    <source>
        <dbReference type="Proteomes" id="UP000308054"/>
    </source>
</evidence>
<feature type="chain" id="PRO_5020799570" description="Carboxypeptidase regulatory-like domain-containing protein" evidence="1">
    <location>
        <begin position="23"/>
        <end position="120"/>
    </location>
</feature>
<evidence type="ECO:0000256" key="1">
    <source>
        <dbReference type="SAM" id="SignalP"/>
    </source>
</evidence>
<accession>A0A4S2H1A7</accession>
<dbReference type="EMBL" id="SRXW01000002">
    <property type="protein sequence ID" value="TGY89234.1"/>
    <property type="molecule type" value="Genomic_DNA"/>
</dbReference>
<organism evidence="2 3">
    <name type="scientific">Marinicauda algicola</name>
    <dbReference type="NCBI Taxonomy" id="2029849"/>
    <lineage>
        <taxon>Bacteria</taxon>
        <taxon>Pseudomonadati</taxon>
        <taxon>Pseudomonadota</taxon>
        <taxon>Alphaproteobacteria</taxon>
        <taxon>Maricaulales</taxon>
        <taxon>Maricaulaceae</taxon>
        <taxon>Marinicauda</taxon>
    </lineage>
</organism>
<proteinExistence type="predicted"/>
<name>A0A4S2H1A7_9PROT</name>
<gene>
    <name evidence="2" type="ORF">E5163_08940</name>
</gene>
<keyword evidence="3" id="KW-1185">Reference proteome</keyword>
<dbReference type="OrthoDB" id="9773411at2"/>
<keyword evidence="1" id="KW-0732">Signal</keyword>
<evidence type="ECO:0008006" key="4">
    <source>
        <dbReference type="Google" id="ProtNLM"/>
    </source>
</evidence>
<feature type="signal peptide" evidence="1">
    <location>
        <begin position="1"/>
        <end position="22"/>
    </location>
</feature>
<protein>
    <recommendedName>
        <fullName evidence="4">Carboxypeptidase regulatory-like domain-containing protein</fullName>
    </recommendedName>
</protein>
<comment type="caution">
    <text evidence="2">The sequence shown here is derived from an EMBL/GenBank/DDBJ whole genome shotgun (WGS) entry which is preliminary data.</text>
</comment>
<sequence length="120" mass="13112">MRRLLAPALFAASLAFTAPAHGVQPVDGVPVTLELNEAGHEIVLWTRTNSEGVARIRLRRSGEYTLYLDPGFRGQAEIRLHAGQMDVARPVRVTGDADERVPVVSFSGEEGAVVEIHIER</sequence>